<dbReference type="Proteomes" id="UP000216024">
    <property type="component" value="Unassembled WGS sequence"/>
</dbReference>
<feature type="domain" description="DUF4342" evidence="2">
    <location>
        <begin position="47"/>
        <end position="121"/>
    </location>
</feature>
<dbReference type="Gene3D" id="1.10.8.10">
    <property type="entry name" value="DNA helicase RuvA subunit, C-terminal domain"/>
    <property type="match status" value="1"/>
</dbReference>
<dbReference type="AlphaFoldDB" id="A0A267MJ22"/>
<evidence type="ECO:0000313" key="3">
    <source>
        <dbReference type="EMBL" id="PAB58918.1"/>
    </source>
</evidence>
<evidence type="ECO:0000259" key="2">
    <source>
        <dbReference type="Pfam" id="PF14242"/>
    </source>
</evidence>
<gene>
    <name evidence="3" type="ORF">CCE28_12095</name>
</gene>
<proteinExistence type="predicted"/>
<protein>
    <recommendedName>
        <fullName evidence="2">DUF4342 domain-containing protein</fullName>
    </recommendedName>
</protein>
<dbReference type="OrthoDB" id="129626at2"/>
<accession>A0A267MJ22</accession>
<dbReference type="Pfam" id="PF14242">
    <property type="entry name" value="DUF4342"/>
    <property type="match status" value="1"/>
</dbReference>
<sequence length="178" mass="19785">MEINLEKVDAVRDRTGVSYKEAKEALEKCGGDVIDTIIYIEEKNGGTWGDNLSDKSNEVMDKVKEILKKGNVTRIQLKRNNEIVMNIPITAGAIGAIISPPIAVLGLATALASKCRVEIVKDDGEVIDVNEMTKESIDNVVDKVNEYKDKFEPNGSSEFEKKDENDFSNEFSKEDQDK</sequence>
<dbReference type="SUPFAM" id="SSF46934">
    <property type="entry name" value="UBA-like"/>
    <property type="match status" value="1"/>
</dbReference>
<organism evidence="3 4">
    <name type="scientific">Anaeromicrobium sediminis</name>
    <dbReference type="NCBI Taxonomy" id="1478221"/>
    <lineage>
        <taxon>Bacteria</taxon>
        <taxon>Bacillati</taxon>
        <taxon>Bacillota</taxon>
        <taxon>Clostridia</taxon>
        <taxon>Peptostreptococcales</taxon>
        <taxon>Thermotaleaceae</taxon>
        <taxon>Anaeromicrobium</taxon>
    </lineage>
</organism>
<evidence type="ECO:0000256" key="1">
    <source>
        <dbReference type="SAM" id="MobiDB-lite"/>
    </source>
</evidence>
<dbReference type="InterPro" id="IPR025642">
    <property type="entry name" value="DUF4342"/>
</dbReference>
<comment type="caution">
    <text evidence="3">The sequence shown here is derived from an EMBL/GenBank/DDBJ whole genome shotgun (WGS) entry which is preliminary data.</text>
</comment>
<evidence type="ECO:0000313" key="4">
    <source>
        <dbReference type="Proteomes" id="UP000216024"/>
    </source>
</evidence>
<feature type="region of interest" description="Disordered" evidence="1">
    <location>
        <begin position="151"/>
        <end position="178"/>
    </location>
</feature>
<dbReference type="CDD" id="cd14360">
    <property type="entry name" value="UBA_NAC_like_bac"/>
    <property type="match status" value="1"/>
</dbReference>
<dbReference type="EMBL" id="NIBG01000010">
    <property type="protein sequence ID" value="PAB58918.1"/>
    <property type="molecule type" value="Genomic_DNA"/>
</dbReference>
<dbReference type="InterPro" id="IPR009060">
    <property type="entry name" value="UBA-like_sf"/>
</dbReference>
<keyword evidence="4" id="KW-1185">Reference proteome</keyword>
<name>A0A267MJ22_9FIRM</name>
<dbReference type="RefSeq" id="WP_095133984.1">
    <property type="nucleotide sequence ID" value="NZ_NIBG01000010.1"/>
</dbReference>
<reference evidence="3 4" key="1">
    <citation type="submission" date="2017-06" db="EMBL/GenBank/DDBJ databases">
        <title>Draft genome sequence of anaerobic fermentative bacterium Anaeromicrobium sediminis DY2726D isolated from West Pacific Ocean sediments.</title>
        <authorList>
            <person name="Zeng X."/>
        </authorList>
    </citation>
    <scope>NUCLEOTIDE SEQUENCE [LARGE SCALE GENOMIC DNA]</scope>
    <source>
        <strain evidence="3 4">DY2726D</strain>
    </source>
</reference>